<dbReference type="EMBL" id="JAGRPV010000001">
    <property type="protein sequence ID" value="MDI4649048.1"/>
    <property type="molecule type" value="Genomic_DNA"/>
</dbReference>
<evidence type="ECO:0000313" key="3">
    <source>
        <dbReference type="Proteomes" id="UP001161691"/>
    </source>
</evidence>
<dbReference type="SUPFAM" id="SSF53335">
    <property type="entry name" value="S-adenosyl-L-methionine-dependent methyltransferases"/>
    <property type="match status" value="1"/>
</dbReference>
<dbReference type="CDD" id="cd02440">
    <property type="entry name" value="AdoMet_MTases"/>
    <property type="match status" value="1"/>
</dbReference>
<sequence>MNEAEYKAFYDRVGLSNGWDFSKLKVLTEGARADIYEEVKRACRPSDLLLDIGTGGGEAVLDIRDAALLLVGIDRSSGMIRTAQANLAQVGAANVRFVQMDAERLDFPERFFDIVTCRHAGFNASQVARVLSPDGVFITQQVAEGDKLNLKQAFGRGQSYEETDGTLLRKYELALAEAGFMDIQSMEFDTEEYYRTPEDLIFLLKHTPIIPSFGHEKEDFEVLRAFMEDNRTEKGIRTNAKRFTIKARLAHEPGGIRI</sequence>
<dbReference type="InterPro" id="IPR041698">
    <property type="entry name" value="Methyltransf_25"/>
</dbReference>
<dbReference type="PANTHER" id="PTHR43460">
    <property type="entry name" value="METHYLTRANSFERASE"/>
    <property type="match status" value="1"/>
</dbReference>
<proteinExistence type="predicted"/>
<accession>A0ABT6TQC3</accession>
<name>A0ABT6TQC3_9BACL</name>
<reference evidence="2" key="1">
    <citation type="submission" date="2023-04" db="EMBL/GenBank/DDBJ databases">
        <title>Comparative genomic analysis of Cohnella hashimotonis sp. nov., isolated from the International Space Station.</title>
        <authorList>
            <person name="Venkateswaran K."/>
            <person name="Simpson A."/>
        </authorList>
    </citation>
    <scope>NUCLEOTIDE SEQUENCE</scope>
    <source>
        <strain evidence="2">F6_2S_P_1</strain>
    </source>
</reference>
<dbReference type="EC" id="2.1.1.-" evidence="2"/>
<evidence type="ECO:0000259" key="1">
    <source>
        <dbReference type="Pfam" id="PF13649"/>
    </source>
</evidence>
<feature type="domain" description="Methyltransferase" evidence="1">
    <location>
        <begin position="50"/>
        <end position="135"/>
    </location>
</feature>
<dbReference type="Proteomes" id="UP001161691">
    <property type="component" value="Unassembled WGS sequence"/>
</dbReference>
<gene>
    <name evidence="2" type="ORF">KB449_29185</name>
</gene>
<dbReference type="InterPro" id="IPR029063">
    <property type="entry name" value="SAM-dependent_MTases_sf"/>
</dbReference>
<keyword evidence="2" id="KW-0808">Transferase</keyword>
<evidence type="ECO:0000313" key="2">
    <source>
        <dbReference type="EMBL" id="MDI4649048.1"/>
    </source>
</evidence>
<keyword evidence="2" id="KW-0489">Methyltransferase</keyword>
<keyword evidence="3" id="KW-1185">Reference proteome</keyword>
<dbReference type="InterPro" id="IPR052939">
    <property type="entry name" value="23S_rRNA_MeTrnsfrase_RlmA"/>
</dbReference>
<dbReference type="PANTHER" id="PTHR43460:SF1">
    <property type="entry name" value="METHYLTRANSFERASE TYPE 11 DOMAIN-CONTAINING PROTEIN"/>
    <property type="match status" value="1"/>
</dbReference>
<dbReference type="GO" id="GO:0008168">
    <property type="term" value="F:methyltransferase activity"/>
    <property type="evidence" value="ECO:0007669"/>
    <property type="project" value="UniProtKB-KW"/>
</dbReference>
<protein>
    <submittedName>
        <fullName evidence="2">Class I SAM-dependent methyltransferase</fullName>
        <ecNumber evidence="2">2.1.1.-</ecNumber>
    </submittedName>
</protein>
<comment type="caution">
    <text evidence="2">The sequence shown here is derived from an EMBL/GenBank/DDBJ whole genome shotgun (WGS) entry which is preliminary data.</text>
</comment>
<organism evidence="2 3">
    <name type="scientific">Cohnella hashimotonis</name>
    <dbReference type="NCBI Taxonomy" id="2826895"/>
    <lineage>
        <taxon>Bacteria</taxon>
        <taxon>Bacillati</taxon>
        <taxon>Bacillota</taxon>
        <taxon>Bacilli</taxon>
        <taxon>Bacillales</taxon>
        <taxon>Paenibacillaceae</taxon>
        <taxon>Cohnella</taxon>
    </lineage>
</organism>
<dbReference type="GO" id="GO:0032259">
    <property type="term" value="P:methylation"/>
    <property type="evidence" value="ECO:0007669"/>
    <property type="project" value="UniProtKB-KW"/>
</dbReference>
<dbReference type="Pfam" id="PF13649">
    <property type="entry name" value="Methyltransf_25"/>
    <property type="match status" value="1"/>
</dbReference>
<dbReference type="RefSeq" id="WP_282911714.1">
    <property type="nucleotide sequence ID" value="NZ_JAGRPV010000001.1"/>
</dbReference>
<dbReference type="Gene3D" id="3.40.50.150">
    <property type="entry name" value="Vaccinia Virus protein VP39"/>
    <property type="match status" value="1"/>
</dbReference>